<organism evidence="11 12">
    <name type="scientific">Brevibacillus fluminis</name>
    <dbReference type="NCBI Taxonomy" id="511487"/>
    <lineage>
        <taxon>Bacteria</taxon>
        <taxon>Bacillati</taxon>
        <taxon>Bacillota</taxon>
        <taxon>Bacilli</taxon>
        <taxon>Bacillales</taxon>
        <taxon>Paenibacillaceae</taxon>
        <taxon>Brevibacillus</taxon>
    </lineage>
</organism>
<keyword evidence="3 8" id="KW-0479">Metal-binding</keyword>
<dbReference type="GO" id="GO:0006508">
    <property type="term" value="P:proteolysis"/>
    <property type="evidence" value="ECO:0007669"/>
    <property type="project" value="UniProtKB-UniRule"/>
</dbReference>
<evidence type="ECO:0000256" key="7">
    <source>
        <dbReference type="ARBA" id="ARBA00061580"/>
    </source>
</evidence>
<keyword evidence="9" id="KW-0862">Zinc</keyword>
<dbReference type="PANTHER" id="PTHR34217">
    <property type="entry name" value="METAL-DEPENDENT CARBOXYPEPTIDASE"/>
    <property type="match status" value="1"/>
</dbReference>
<dbReference type="InterPro" id="IPR001333">
    <property type="entry name" value="Peptidase_M32_Taq"/>
</dbReference>
<keyword evidence="2 8" id="KW-0645">Protease</keyword>
<dbReference type="CDD" id="cd06460">
    <property type="entry name" value="M32_Taq"/>
    <property type="match status" value="1"/>
</dbReference>
<accession>A0A3M8DAU1</accession>
<proteinExistence type="inferred from homology"/>
<evidence type="ECO:0000256" key="4">
    <source>
        <dbReference type="ARBA" id="ARBA00022801"/>
    </source>
</evidence>
<dbReference type="EC" id="3.4.17.19" evidence="8"/>
<dbReference type="AlphaFoldDB" id="A0A3M8DAU1"/>
<dbReference type="PRINTS" id="PR00998">
    <property type="entry name" value="CRBOXYPTASET"/>
</dbReference>
<dbReference type="Gene3D" id="1.10.1370.30">
    <property type="match status" value="1"/>
</dbReference>
<feature type="binding site" evidence="9">
    <location>
        <position position="251"/>
    </location>
    <ligand>
        <name>Zn(2+)</name>
        <dbReference type="ChEBI" id="CHEBI:29105"/>
        <note>catalytic</note>
    </ligand>
</feature>
<feature type="active site" description="Proton donor/acceptor" evidence="10">
    <location>
        <position position="252"/>
    </location>
</feature>
<dbReference type="OrthoDB" id="9772308at2"/>
<evidence type="ECO:0000256" key="8">
    <source>
        <dbReference type="PIRNR" id="PIRNR006615"/>
    </source>
</evidence>
<reference evidence="11 12" key="1">
    <citation type="submission" date="2018-10" db="EMBL/GenBank/DDBJ databases">
        <title>Phylogenomics of Brevibacillus.</title>
        <authorList>
            <person name="Dunlap C."/>
        </authorList>
    </citation>
    <scope>NUCLEOTIDE SEQUENCE [LARGE SCALE GENOMIC DNA]</scope>
    <source>
        <strain evidence="11 12">JCM 15716</strain>
    </source>
</reference>
<feature type="binding site" evidence="9">
    <location>
        <position position="255"/>
    </location>
    <ligand>
        <name>Zn(2+)</name>
        <dbReference type="ChEBI" id="CHEBI:29105"/>
        <note>catalytic</note>
    </ligand>
</feature>
<comment type="catalytic activity">
    <reaction evidence="6 8">
        <text>Release of a C-terminal amino acid with broad specificity, except for -Pro.</text>
        <dbReference type="EC" id="3.4.17.19"/>
    </reaction>
</comment>
<dbReference type="Pfam" id="PF02074">
    <property type="entry name" value="Peptidase_M32"/>
    <property type="match status" value="1"/>
</dbReference>
<evidence type="ECO:0000256" key="3">
    <source>
        <dbReference type="ARBA" id="ARBA00022723"/>
    </source>
</evidence>
<dbReference type="PIRSF" id="PIRSF006615">
    <property type="entry name" value="Zn_crbxpep_Taq"/>
    <property type="match status" value="1"/>
</dbReference>
<gene>
    <name evidence="11" type="ORF">EDM56_21700</name>
</gene>
<dbReference type="SUPFAM" id="SSF55486">
    <property type="entry name" value="Metalloproteases ('zincins'), catalytic domain"/>
    <property type="match status" value="1"/>
</dbReference>
<comment type="caution">
    <text evidence="11">The sequence shown here is derived from an EMBL/GenBank/DDBJ whole genome shotgun (WGS) entry which is preliminary data.</text>
</comment>
<keyword evidence="5 8" id="KW-0482">Metalloprotease</keyword>
<comment type="function">
    <text evidence="8">Broad specificity carboxypetidase that releases amino acids sequentially from the C-terminus, including neutral, aromatic, polar and basic residues.</text>
</comment>
<evidence type="ECO:0000256" key="5">
    <source>
        <dbReference type="ARBA" id="ARBA00023049"/>
    </source>
</evidence>
<feature type="binding site" evidence="9">
    <location>
        <position position="281"/>
    </location>
    <ligand>
        <name>Zn(2+)</name>
        <dbReference type="ChEBI" id="CHEBI:29105"/>
        <note>catalytic</note>
    </ligand>
</feature>
<evidence type="ECO:0000256" key="9">
    <source>
        <dbReference type="PIRSR" id="PIRSR006615-1"/>
    </source>
</evidence>
<keyword evidence="4 8" id="KW-0378">Hydrolase</keyword>
<dbReference type="EMBL" id="RHHQ01000017">
    <property type="protein sequence ID" value="RNB84719.1"/>
    <property type="molecule type" value="Genomic_DNA"/>
</dbReference>
<dbReference type="PROSITE" id="PS52034">
    <property type="entry name" value="PEPTIDASE_M32"/>
    <property type="match status" value="1"/>
</dbReference>
<keyword evidence="12" id="KW-1185">Reference proteome</keyword>
<name>A0A3M8DAU1_9BACL</name>
<evidence type="ECO:0000256" key="10">
    <source>
        <dbReference type="PIRSR" id="PIRSR006615-2"/>
    </source>
</evidence>
<evidence type="ECO:0000313" key="11">
    <source>
        <dbReference type="EMBL" id="RNB84719.1"/>
    </source>
</evidence>
<comment type="similarity">
    <text evidence="7 8">Belongs to the peptidase M32 family.</text>
</comment>
<evidence type="ECO:0000256" key="6">
    <source>
        <dbReference type="ARBA" id="ARBA00052755"/>
    </source>
</evidence>
<evidence type="ECO:0000256" key="1">
    <source>
        <dbReference type="ARBA" id="ARBA00022645"/>
    </source>
</evidence>
<dbReference type="GO" id="GO:0008270">
    <property type="term" value="F:zinc ion binding"/>
    <property type="evidence" value="ECO:0007669"/>
    <property type="project" value="UniProtKB-ARBA"/>
</dbReference>
<evidence type="ECO:0000313" key="12">
    <source>
        <dbReference type="Proteomes" id="UP000271031"/>
    </source>
</evidence>
<comment type="cofactor">
    <cofactor evidence="9">
        <name>Zn(2+)</name>
        <dbReference type="ChEBI" id="CHEBI:29105"/>
    </cofactor>
    <text evidence="9">Binds 1 zinc ion per subunit.</text>
</comment>
<keyword evidence="1 8" id="KW-0121">Carboxypeptidase</keyword>
<evidence type="ECO:0000256" key="2">
    <source>
        <dbReference type="ARBA" id="ARBA00022670"/>
    </source>
</evidence>
<sequence length="491" mass="56047">MMHLHEVLNLMFWDSRTGAPQKGLAMRAEVIGTISAKKFAMSVSPEMKDYLEALTAEGSEAYLSPITREVVASVKKEFDRNAKIPQAEFKAYTIVKANAGKAWEAAKSASDFAMFQPHLEQLVSYNKRFSEYWSDQGHPYDALLDVHDPGMTVEQLDDVFAKLKARLIPLLSRVKQEKTVADTSFLFKRFPIAVQKELHHFLLQELGYDFQGGRLDETVHPFAIPINRNDVRITTRFVEDDFKSGLFGTIHECGHAFYELNIAEELIGTPLCCGASAGIHESQSLFWEKLIGRSQAFWHRYYPQLAAHNKEQFTGIEKTAFYRAIHAVQPSFIRIEADELTYPLHVILRYELEKALFADELKVADLPGAWREKMAEYLGITPPDDRAGILQDMHWSAGMFGHFPSYALGYLYAAQFRHAMIRELGPIDPLVENGDFAPIRAWLARNIHIHGKRKTPHELLLDVTGEPLNPDHLINYLEKKYQAIYQLDSFE</sequence>
<dbReference type="FunFam" id="1.10.1370.30:FF:000003">
    <property type="entry name" value="Thermostable carboxypeptidase 1"/>
    <property type="match status" value="1"/>
</dbReference>
<protein>
    <recommendedName>
        <fullName evidence="8">Metal-dependent carboxypeptidase</fullName>
        <ecNumber evidence="8">3.4.17.19</ecNumber>
    </recommendedName>
</protein>
<dbReference type="Proteomes" id="UP000271031">
    <property type="component" value="Unassembled WGS sequence"/>
</dbReference>
<dbReference type="GO" id="GO:0004181">
    <property type="term" value="F:metallocarboxypeptidase activity"/>
    <property type="evidence" value="ECO:0007669"/>
    <property type="project" value="UniProtKB-UniRule"/>
</dbReference>
<dbReference type="PANTHER" id="PTHR34217:SF1">
    <property type="entry name" value="CARBOXYPEPTIDASE 1"/>
    <property type="match status" value="1"/>
</dbReference>